<dbReference type="PANTHER" id="PTHR33375:SF1">
    <property type="entry name" value="CHROMOSOME-PARTITIONING PROTEIN PARB-RELATED"/>
    <property type="match status" value="1"/>
</dbReference>
<dbReference type="Gene3D" id="3.90.1530.30">
    <property type="match status" value="1"/>
</dbReference>
<gene>
    <name evidence="2" type="ORF">FHS72_003285</name>
</gene>
<evidence type="ECO:0000313" key="3">
    <source>
        <dbReference type="Proteomes" id="UP000535415"/>
    </source>
</evidence>
<dbReference type="RefSeq" id="WP_183530725.1">
    <property type="nucleotide sequence ID" value="NZ_JACIJM010000012.1"/>
</dbReference>
<dbReference type="Pfam" id="PF02195">
    <property type="entry name" value="ParB_N"/>
    <property type="match status" value="1"/>
</dbReference>
<keyword evidence="3" id="KW-1185">Reference proteome</keyword>
<evidence type="ECO:0000313" key="2">
    <source>
        <dbReference type="EMBL" id="MBB5723640.1"/>
    </source>
</evidence>
<dbReference type="CDD" id="cd16405">
    <property type="entry name" value="RepB_like_N"/>
    <property type="match status" value="1"/>
</dbReference>
<dbReference type="GO" id="GO:0007059">
    <property type="term" value="P:chromosome segregation"/>
    <property type="evidence" value="ECO:0007669"/>
    <property type="project" value="TreeGrafter"/>
</dbReference>
<dbReference type="InterPro" id="IPR037972">
    <property type="entry name" value="RepB_N"/>
</dbReference>
<organism evidence="2 3">
    <name type="scientific">Yoonia ponticola</name>
    <dbReference type="NCBI Taxonomy" id="1524255"/>
    <lineage>
        <taxon>Bacteria</taxon>
        <taxon>Pseudomonadati</taxon>
        <taxon>Pseudomonadota</taxon>
        <taxon>Alphaproteobacteria</taxon>
        <taxon>Rhodobacterales</taxon>
        <taxon>Paracoccaceae</taxon>
        <taxon>Yoonia</taxon>
    </lineage>
</organism>
<proteinExistence type="predicted"/>
<dbReference type="GO" id="GO:0005694">
    <property type="term" value="C:chromosome"/>
    <property type="evidence" value="ECO:0007669"/>
    <property type="project" value="TreeGrafter"/>
</dbReference>
<dbReference type="InterPro" id="IPR036086">
    <property type="entry name" value="ParB/Sulfiredoxin_sf"/>
</dbReference>
<reference evidence="2 3" key="1">
    <citation type="submission" date="2020-08" db="EMBL/GenBank/DDBJ databases">
        <title>Genomic Encyclopedia of Type Strains, Phase IV (KMG-IV): sequencing the most valuable type-strain genomes for metagenomic binning, comparative biology and taxonomic classification.</title>
        <authorList>
            <person name="Goeker M."/>
        </authorList>
    </citation>
    <scope>NUCLEOTIDE SEQUENCE [LARGE SCALE GENOMIC DNA]</scope>
    <source>
        <strain evidence="2 3">DSM 101064</strain>
    </source>
</reference>
<dbReference type="InterPro" id="IPR003115">
    <property type="entry name" value="ParB_N"/>
</dbReference>
<feature type="domain" description="ParB-like N-terminal" evidence="1">
    <location>
        <begin position="70"/>
        <end position="162"/>
    </location>
</feature>
<sequence>MAKRKRLTPAVITDAPALETKSAIPRYPLGVAPKTRAPIADVAQDASASAALTEIAQTLTDARNEGRLIQRIPLELVSDEYLVRDRIDVDDDEMITLLDSLRDRGQQTAIEVTAIDHGRYGLISGWRRMQALRHLEVPDVLAIVRTPADSAESYLAMVEENEIRVGLTYYERARIVAKAVDQGIYRTDRVGLVTLFHAASRPKRSKIGSFVGIVRALDDHLRFPTAITERSGLALAAALEADVTLADKIASEINANSPKTADAEAAIIAAFLQPATTPPAAKAPAPALGGDSLTEAPRELGQGLRYKRTAKGEIVLSGPRLDDADFRQKLQDFLTAL</sequence>
<dbReference type="InterPro" id="IPR050336">
    <property type="entry name" value="Chromosome_partition/occlusion"/>
</dbReference>
<dbReference type="SUPFAM" id="SSF110849">
    <property type="entry name" value="ParB/Sulfiredoxin"/>
    <property type="match status" value="1"/>
</dbReference>
<protein>
    <submittedName>
        <fullName evidence="2">ParB-like chromosome segregation protein Spo0J</fullName>
    </submittedName>
</protein>
<dbReference type="SMART" id="SM00470">
    <property type="entry name" value="ParB"/>
    <property type="match status" value="1"/>
</dbReference>
<dbReference type="EMBL" id="JACIJM010000012">
    <property type="protein sequence ID" value="MBB5723640.1"/>
    <property type="molecule type" value="Genomic_DNA"/>
</dbReference>
<accession>A0A7W9F0V5</accession>
<name>A0A7W9F0V5_9RHOB</name>
<dbReference type="PANTHER" id="PTHR33375">
    <property type="entry name" value="CHROMOSOME-PARTITIONING PROTEIN PARB-RELATED"/>
    <property type="match status" value="1"/>
</dbReference>
<comment type="caution">
    <text evidence="2">The sequence shown here is derived from an EMBL/GenBank/DDBJ whole genome shotgun (WGS) entry which is preliminary data.</text>
</comment>
<evidence type="ECO:0000259" key="1">
    <source>
        <dbReference type="SMART" id="SM00470"/>
    </source>
</evidence>
<dbReference type="AlphaFoldDB" id="A0A7W9F0V5"/>
<dbReference type="Proteomes" id="UP000535415">
    <property type="component" value="Unassembled WGS sequence"/>
</dbReference>